<name>A0A9P7GUK5_9AGAR</name>
<dbReference type="CDD" id="cd01300">
    <property type="entry name" value="YtcJ_like"/>
    <property type="match status" value="1"/>
</dbReference>
<dbReference type="GO" id="GO:0016810">
    <property type="term" value="F:hydrolase activity, acting on carbon-nitrogen (but not peptide) bonds"/>
    <property type="evidence" value="ECO:0007669"/>
    <property type="project" value="InterPro"/>
</dbReference>
<proteinExistence type="predicted"/>
<dbReference type="OrthoDB" id="3501663at2759"/>
<dbReference type="AlphaFoldDB" id="A0A9P7GUK5"/>
<dbReference type="InterPro" id="IPR032466">
    <property type="entry name" value="Metal_Hydrolase"/>
</dbReference>
<dbReference type="PANTHER" id="PTHR22642:SF2">
    <property type="entry name" value="PROTEIN LONG AFTER FAR-RED 3"/>
    <property type="match status" value="1"/>
</dbReference>
<dbReference type="Pfam" id="PF07969">
    <property type="entry name" value="Amidohydro_3"/>
    <property type="match status" value="1"/>
</dbReference>
<dbReference type="Gene3D" id="3.10.310.70">
    <property type="match status" value="1"/>
</dbReference>
<accession>A0A9P7GUK5</accession>
<dbReference type="SUPFAM" id="SSF51338">
    <property type="entry name" value="Composite domain of metallo-dependent hydrolases"/>
    <property type="match status" value="1"/>
</dbReference>
<evidence type="ECO:0000313" key="3">
    <source>
        <dbReference type="Proteomes" id="UP000717328"/>
    </source>
</evidence>
<organism evidence="2 3">
    <name type="scientific">Sphagnurus paluster</name>
    <dbReference type="NCBI Taxonomy" id="117069"/>
    <lineage>
        <taxon>Eukaryota</taxon>
        <taxon>Fungi</taxon>
        <taxon>Dikarya</taxon>
        <taxon>Basidiomycota</taxon>
        <taxon>Agaricomycotina</taxon>
        <taxon>Agaricomycetes</taxon>
        <taxon>Agaricomycetidae</taxon>
        <taxon>Agaricales</taxon>
        <taxon>Tricholomatineae</taxon>
        <taxon>Lyophyllaceae</taxon>
        <taxon>Sphagnurus</taxon>
    </lineage>
</organism>
<dbReference type="SUPFAM" id="SSF51556">
    <property type="entry name" value="Metallo-dependent hydrolases"/>
    <property type="match status" value="1"/>
</dbReference>
<dbReference type="Gene3D" id="2.30.40.10">
    <property type="entry name" value="Urease, subunit C, domain 1"/>
    <property type="match status" value="1"/>
</dbReference>
<dbReference type="Gene3D" id="3.20.20.140">
    <property type="entry name" value="Metal-dependent hydrolases"/>
    <property type="match status" value="1"/>
</dbReference>
<comment type="caution">
    <text evidence="2">The sequence shown here is derived from an EMBL/GenBank/DDBJ whole genome shotgun (WGS) entry which is preliminary data.</text>
</comment>
<sequence>MCHACIPGSLSFSHSNFDIDELHTHASQTPAALGDAPITLFHGGSIITMAGGSFSPVEALVTGGPGGRILYTGALEGAKEVAGDKAKLVDLGTRCLLPGFVEPHLHIIMSSLMGTYFVDVNPLNAPTSEEAVRLLKERVPEVSAGAWLPGYGYDPSRVEGHAELTAEMLDSVSETIPILVMNASGHIAYVNHKAFAIAGVDDSTPDPPGGEFVRDEEGHLTGAIVEASAIEIFAKFLTPPAALKLLAGIQVTLKKWAGKGCTTIFDAGVGLVSPGTYIDLLLLSSSVLTPGCPVRITGALTSELATFVRAEEPPYKAGTLKFRSIKLWTDGSTQGFTGAVREPYLNDGGWGLLNSSDTELRRQMGPWQKLGWQLVVHANADRAIDQTLGAFDAILDHKPDPNVIHRIDHMTVTVPEQIASAKALGLGVSHTLGHVYYWGNTFRTWVLGSPRADRIDPVADDAKNGVLFSFHSDSPVSEVNPLLHVRTAVTRRLYGMDTEPNGVLGPDQCVDLETALRGITINAAKHVMLGDEVGSLEVGKSADLVLLEKDPRQVDALDLHKIKVEQTWLRGRVVWSAEPTK</sequence>
<dbReference type="EMBL" id="JABCKI010000057">
    <property type="protein sequence ID" value="KAG5653377.1"/>
    <property type="molecule type" value="Genomic_DNA"/>
</dbReference>
<gene>
    <name evidence="2" type="ORF">H0H81_000878</name>
</gene>
<reference evidence="2" key="1">
    <citation type="submission" date="2021-02" db="EMBL/GenBank/DDBJ databases">
        <authorList>
            <person name="Nieuwenhuis M."/>
            <person name="Van De Peppel L.J.J."/>
        </authorList>
    </citation>
    <scope>NUCLEOTIDE SEQUENCE</scope>
    <source>
        <strain evidence="2">D49</strain>
    </source>
</reference>
<dbReference type="PANTHER" id="PTHR22642">
    <property type="entry name" value="IMIDAZOLONEPROPIONASE"/>
    <property type="match status" value="1"/>
</dbReference>
<dbReference type="InterPro" id="IPR013108">
    <property type="entry name" value="Amidohydro_3"/>
</dbReference>
<evidence type="ECO:0000313" key="2">
    <source>
        <dbReference type="EMBL" id="KAG5653377.1"/>
    </source>
</evidence>
<evidence type="ECO:0000259" key="1">
    <source>
        <dbReference type="Pfam" id="PF07969"/>
    </source>
</evidence>
<keyword evidence="3" id="KW-1185">Reference proteome</keyword>
<dbReference type="InterPro" id="IPR011059">
    <property type="entry name" value="Metal-dep_hydrolase_composite"/>
</dbReference>
<dbReference type="Proteomes" id="UP000717328">
    <property type="component" value="Unassembled WGS sequence"/>
</dbReference>
<dbReference type="InterPro" id="IPR033932">
    <property type="entry name" value="YtcJ-like"/>
</dbReference>
<feature type="domain" description="Amidohydrolase 3" evidence="1">
    <location>
        <begin position="88"/>
        <end position="574"/>
    </location>
</feature>
<reference evidence="2" key="2">
    <citation type="submission" date="2021-10" db="EMBL/GenBank/DDBJ databases">
        <title>Phylogenomics reveals ancestral predisposition of the termite-cultivated fungus Termitomyces towards a domesticated lifestyle.</title>
        <authorList>
            <person name="Auxier B."/>
            <person name="Grum-Grzhimaylo A."/>
            <person name="Cardenas M.E."/>
            <person name="Lodge J.D."/>
            <person name="Laessoe T."/>
            <person name="Pedersen O."/>
            <person name="Smith M.E."/>
            <person name="Kuyper T.W."/>
            <person name="Franco-Molano E.A."/>
            <person name="Baroni T.J."/>
            <person name="Aanen D.K."/>
        </authorList>
    </citation>
    <scope>NUCLEOTIDE SEQUENCE</scope>
    <source>
        <strain evidence="2">D49</strain>
    </source>
</reference>
<protein>
    <recommendedName>
        <fullName evidence="1">Amidohydrolase 3 domain-containing protein</fullName>
    </recommendedName>
</protein>